<dbReference type="Proteomes" id="UP000631114">
    <property type="component" value="Unassembled WGS sequence"/>
</dbReference>
<dbReference type="AlphaFoldDB" id="A0A835IFI5"/>
<organism evidence="2 3">
    <name type="scientific">Coptis chinensis</name>
    <dbReference type="NCBI Taxonomy" id="261450"/>
    <lineage>
        <taxon>Eukaryota</taxon>
        <taxon>Viridiplantae</taxon>
        <taxon>Streptophyta</taxon>
        <taxon>Embryophyta</taxon>
        <taxon>Tracheophyta</taxon>
        <taxon>Spermatophyta</taxon>
        <taxon>Magnoliopsida</taxon>
        <taxon>Ranunculales</taxon>
        <taxon>Ranunculaceae</taxon>
        <taxon>Coptidoideae</taxon>
        <taxon>Coptis</taxon>
    </lineage>
</organism>
<reference evidence="2 3" key="1">
    <citation type="submission" date="2020-10" db="EMBL/GenBank/DDBJ databases">
        <title>The Coptis chinensis genome and diversification of protoberbering-type alkaloids.</title>
        <authorList>
            <person name="Wang B."/>
            <person name="Shu S."/>
            <person name="Song C."/>
            <person name="Liu Y."/>
        </authorList>
    </citation>
    <scope>NUCLEOTIDE SEQUENCE [LARGE SCALE GENOMIC DNA]</scope>
    <source>
        <strain evidence="2">HL-2020</strain>
        <tissue evidence="2">Leaf</tissue>
    </source>
</reference>
<dbReference type="OrthoDB" id="1933187at2759"/>
<keyword evidence="3" id="KW-1185">Reference proteome</keyword>
<sequence length="463" mass="51880">MRNKNSRSKSTRKPFKQISSEDNITNQLFLVRSDLSNLIQQIDELVVQAENVKGKREEKEINTFTNVLSNMHSSLKAWMPMLQSALSAESENQLEQFSPSQTFTSENVDESPVHFDLESLVSPSPLVSWCGERAIESGRQLFLLTPLPRSKQVSSKRRGLSRSVFEKTTDAPFNTNLGIPSLNFCHHVDEDLLEGKETKSIQNSYSKSFVTETKSSLDHGFVSPAKFVHRNHTAFLMTPRLKLSPPKSCVLLEPISESCQQDRYVPKSTPYHVGSQTTSSPLSSYFSERLTLKYPELFGPQQARMGRKQIDPPDCCMSPLKSCVLMEPPDGNLMKSLADDGKLSIKGCTLDKQTTTLAAAMYKDVRGDQLAKQTFVQEPGSTSIAFVDSTPIWKEPESRTNIGNQPGENTLKKELWREFEAASSSSNVLRLDASVFRDTTRKGFLDRLEEVCEDMSSEPEGLS</sequence>
<dbReference type="PANTHER" id="PTHR37238:SF1">
    <property type="entry name" value="OS05G0532500 PROTEIN"/>
    <property type="match status" value="1"/>
</dbReference>
<keyword evidence="1" id="KW-0175">Coiled coil</keyword>
<evidence type="ECO:0000256" key="1">
    <source>
        <dbReference type="SAM" id="Coils"/>
    </source>
</evidence>
<evidence type="ECO:0000313" key="2">
    <source>
        <dbReference type="EMBL" id="KAF9616024.1"/>
    </source>
</evidence>
<comment type="caution">
    <text evidence="2">The sequence shown here is derived from an EMBL/GenBank/DDBJ whole genome shotgun (WGS) entry which is preliminary data.</text>
</comment>
<name>A0A835IFI5_9MAGN</name>
<feature type="coiled-coil region" evidence="1">
    <location>
        <begin position="35"/>
        <end position="62"/>
    </location>
</feature>
<dbReference type="PANTHER" id="PTHR37238">
    <property type="entry name" value="OS05G0532500 PROTEIN"/>
    <property type="match status" value="1"/>
</dbReference>
<dbReference type="EMBL" id="JADFTS010000003">
    <property type="protein sequence ID" value="KAF9616024.1"/>
    <property type="molecule type" value="Genomic_DNA"/>
</dbReference>
<gene>
    <name evidence="2" type="ORF">IFM89_027963</name>
</gene>
<protein>
    <submittedName>
        <fullName evidence="2">Uncharacterized protein</fullName>
    </submittedName>
</protein>
<proteinExistence type="predicted"/>
<evidence type="ECO:0000313" key="3">
    <source>
        <dbReference type="Proteomes" id="UP000631114"/>
    </source>
</evidence>
<accession>A0A835IFI5</accession>